<feature type="domain" description="RlpA-like protein double-psi beta-barrel" evidence="5">
    <location>
        <begin position="31"/>
        <end position="117"/>
    </location>
</feature>
<dbReference type="GO" id="GO:0071555">
    <property type="term" value="P:cell wall organization"/>
    <property type="evidence" value="ECO:0007669"/>
    <property type="project" value="UniProtKB-KW"/>
</dbReference>
<reference evidence="6 7" key="1">
    <citation type="submission" date="2015-03" db="EMBL/GenBank/DDBJ databases">
        <title>Genome sequencing of Methylobacterium tarhaniae DSM 25844.</title>
        <authorList>
            <person name="Chaudhry V."/>
            <person name="Patil P.B."/>
        </authorList>
    </citation>
    <scope>NUCLEOTIDE SEQUENCE [LARGE SCALE GENOMIC DNA]</scope>
    <source>
        <strain evidence="6 7">DSM 25844</strain>
    </source>
</reference>
<organism evidence="6 7">
    <name type="scientific">Methylobacterium tarhaniae</name>
    <dbReference type="NCBI Taxonomy" id="1187852"/>
    <lineage>
        <taxon>Bacteria</taxon>
        <taxon>Pseudomonadati</taxon>
        <taxon>Pseudomonadota</taxon>
        <taxon>Alphaproteobacteria</taxon>
        <taxon>Hyphomicrobiales</taxon>
        <taxon>Methylobacteriaceae</taxon>
        <taxon>Methylobacterium</taxon>
    </lineage>
</organism>
<dbReference type="Pfam" id="PF03330">
    <property type="entry name" value="DPBB_1"/>
    <property type="match status" value="1"/>
</dbReference>
<dbReference type="CDD" id="cd22268">
    <property type="entry name" value="DPBB_RlpA-like"/>
    <property type="match status" value="1"/>
</dbReference>
<dbReference type="SUPFAM" id="SSF50685">
    <property type="entry name" value="Barwin-like endoglucanases"/>
    <property type="match status" value="1"/>
</dbReference>
<dbReference type="GO" id="GO:0000270">
    <property type="term" value="P:peptidoglycan metabolic process"/>
    <property type="evidence" value="ECO:0007669"/>
    <property type="project" value="UniProtKB-UniRule"/>
</dbReference>
<sequence length="121" mass="12630">MVSKAKLAIIGLVAAGAVGGTLQASTPAEAQSGAASWYGPGFQGRRTANGERFNTHAFTAAHRRLPFGTRVRVTNTTNGRSVVVRINDRGPYVGGRVIDLSQASARAIGISGVARVRLSRL</sequence>
<dbReference type="AlphaFoldDB" id="A0A0J6V7Z2"/>
<evidence type="ECO:0000313" key="7">
    <source>
        <dbReference type="Proteomes" id="UP000036449"/>
    </source>
</evidence>
<name>A0A0J6V7Z2_9HYPH</name>
<dbReference type="PANTHER" id="PTHR34183:SF8">
    <property type="entry name" value="ENDOLYTIC PEPTIDOGLYCAN TRANSGLYCOSYLASE RLPA-RELATED"/>
    <property type="match status" value="1"/>
</dbReference>
<evidence type="ECO:0000256" key="1">
    <source>
        <dbReference type="ARBA" id="ARBA00023239"/>
    </source>
</evidence>
<accession>A0A0J6V7Z2</accession>
<protein>
    <recommendedName>
        <fullName evidence="3">Endolytic peptidoglycan transglycosylase RlpA</fullName>
        <ecNumber evidence="3">4.2.2.-</ecNumber>
    </recommendedName>
</protein>
<dbReference type="InterPro" id="IPR012997">
    <property type="entry name" value="RplA"/>
</dbReference>
<keyword evidence="2 3" id="KW-0961">Cell wall biogenesis/degradation</keyword>
<dbReference type="InterPro" id="IPR009009">
    <property type="entry name" value="RlpA-like_DPBB"/>
</dbReference>
<evidence type="ECO:0000256" key="2">
    <source>
        <dbReference type="ARBA" id="ARBA00023316"/>
    </source>
</evidence>
<dbReference type="OrthoDB" id="9779128at2"/>
<dbReference type="Gene3D" id="2.40.40.10">
    <property type="entry name" value="RlpA-like domain"/>
    <property type="match status" value="1"/>
</dbReference>
<comment type="function">
    <text evidence="3">Lytic transglycosylase with a strong preference for naked glycan strands that lack stem peptides.</text>
</comment>
<dbReference type="Proteomes" id="UP000036449">
    <property type="component" value="Unassembled WGS sequence"/>
</dbReference>
<comment type="caution">
    <text evidence="6">The sequence shown here is derived from an EMBL/GenBank/DDBJ whole genome shotgun (WGS) entry which is preliminary data.</text>
</comment>
<evidence type="ECO:0000259" key="5">
    <source>
        <dbReference type="Pfam" id="PF03330"/>
    </source>
</evidence>
<dbReference type="InterPro" id="IPR034718">
    <property type="entry name" value="RlpA"/>
</dbReference>
<dbReference type="PATRIC" id="fig|1187852.3.peg.2028"/>
<dbReference type="InterPro" id="IPR036908">
    <property type="entry name" value="RlpA-like_sf"/>
</dbReference>
<evidence type="ECO:0000256" key="4">
    <source>
        <dbReference type="RuleBase" id="RU003495"/>
    </source>
</evidence>
<dbReference type="PANTHER" id="PTHR34183">
    <property type="entry name" value="ENDOLYTIC PEPTIDOGLYCAN TRANSGLYCOSYLASE RLPA"/>
    <property type="match status" value="1"/>
</dbReference>
<keyword evidence="7" id="KW-1185">Reference proteome</keyword>
<proteinExistence type="inferred from homology"/>
<dbReference type="EMBL" id="LABZ01000170">
    <property type="protein sequence ID" value="KMO35051.1"/>
    <property type="molecule type" value="Genomic_DNA"/>
</dbReference>
<evidence type="ECO:0000256" key="3">
    <source>
        <dbReference type="HAMAP-Rule" id="MF_02071"/>
    </source>
</evidence>
<keyword evidence="6" id="KW-0449">Lipoprotein</keyword>
<dbReference type="EC" id="4.2.2.-" evidence="3"/>
<dbReference type="NCBIfam" id="TIGR00413">
    <property type="entry name" value="rlpA"/>
    <property type="match status" value="1"/>
</dbReference>
<keyword evidence="1 3" id="KW-0456">Lyase</keyword>
<gene>
    <name evidence="3" type="primary">rlpA</name>
    <name evidence="6" type="ORF">VQ03_22465</name>
</gene>
<dbReference type="HAMAP" id="MF_02071">
    <property type="entry name" value="RlpA"/>
    <property type="match status" value="1"/>
</dbReference>
<comment type="similarity">
    <text evidence="3 4">Belongs to the RlpA family.</text>
</comment>
<dbReference type="GO" id="GO:0008932">
    <property type="term" value="F:lytic endotransglycosylase activity"/>
    <property type="evidence" value="ECO:0007669"/>
    <property type="project" value="UniProtKB-UniRule"/>
</dbReference>
<dbReference type="RefSeq" id="WP_048453122.1">
    <property type="nucleotide sequence ID" value="NZ_JBNNPJ010000014.1"/>
</dbReference>
<evidence type="ECO:0000313" key="6">
    <source>
        <dbReference type="EMBL" id="KMO35051.1"/>
    </source>
</evidence>